<sequence>MGIKQVHHGETEGTELHGEKRSEEREVRSEKNSTARGARKTQSTQGVRVFLAPLAVEFVFSV</sequence>
<feature type="compositionally biased region" description="Basic and acidic residues" evidence="1">
    <location>
        <begin position="7"/>
        <end position="33"/>
    </location>
</feature>
<proteinExistence type="predicted"/>
<gene>
    <name evidence="2" type="ORF">AVDCRST_MAG56-6449</name>
</gene>
<dbReference type="EMBL" id="CADCTQ010000479">
    <property type="protein sequence ID" value="CAA9305214.1"/>
    <property type="molecule type" value="Genomic_DNA"/>
</dbReference>
<organism evidence="2">
    <name type="scientific">uncultured Cytophagales bacterium</name>
    <dbReference type="NCBI Taxonomy" id="158755"/>
    <lineage>
        <taxon>Bacteria</taxon>
        <taxon>Pseudomonadati</taxon>
        <taxon>Bacteroidota</taxon>
        <taxon>Sphingobacteriia</taxon>
        <taxon>Sphingobacteriales</taxon>
        <taxon>environmental samples</taxon>
    </lineage>
</organism>
<accession>A0A6J4KGC7</accession>
<feature type="compositionally biased region" description="Polar residues" evidence="1">
    <location>
        <begin position="34"/>
        <end position="44"/>
    </location>
</feature>
<dbReference type="AlphaFoldDB" id="A0A6J4KGC7"/>
<evidence type="ECO:0000313" key="2">
    <source>
        <dbReference type="EMBL" id="CAA9305214.1"/>
    </source>
</evidence>
<evidence type="ECO:0000256" key="1">
    <source>
        <dbReference type="SAM" id="MobiDB-lite"/>
    </source>
</evidence>
<reference evidence="2" key="1">
    <citation type="submission" date="2020-02" db="EMBL/GenBank/DDBJ databases">
        <authorList>
            <person name="Meier V. D."/>
        </authorList>
    </citation>
    <scope>NUCLEOTIDE SEQUENCE</scope>
    <source>
        <strain evidence="2">AVDCRST_MAG56</strain>
    </source>
</reference>
<feature type="region of interest" description="Disordered" evidence="1">
    <location>
        <begin position="1"/>
        <end position="44"/>
    </location>
</feature>
<name>A0A6J4KGC7_9SPHI</name>
<protein>
    <submittedName>
        <fullName evidence="2">Uncharacterized protein</fullName>
    </submittedName>
</protein>